<dbReference type="InterPro" id="IPR056124">
    <property type="entry name" value="DUF7707"/>
</dbReference>
<gene>
    <name evidence="3" type="ORF">QR685DRAFT_483614</name>
</gene>
<name>A0ABR3D0V6_NEUIN</name>
<keyword evidence="4" id="KW-1185">Reference proteome</keyword>
<comment type="caution">
    <text evidence="3">The sequence shown here is derived from an EMBL/GenBank/DDBJ whole genome shotgun (WGS) entry which is preliminary data.</text>
</comment>
<reference evidence="3 4" key="1">
    <citation type="submission" date="2023-09" db="EMBL/GenBank/DDBJ databases">
        <title>Multi-omics analysis of a traditional fermented food reveals byproduct-associated fungal strains for waste-to-food upcycling.</title>
        <authorList>
            <consortium name="Lawrence Berkeley National Laboratory"/>
            <person name="Rekdal V.M."/>
            <person name="Villalobos-Escobedo J.M."/>
            <person name="Rodriguez-Valeron N."/>
            <person name="Garcia M.O."/>
            <person name="Vasquez D.P."/>
            <person name="Damayanti I."/>
            <person name="Sorensen P.M."/>
            <person name="Baidoo E.E."/>
            <person name="De Carvalho A.C."/>
            <person name="Riley R."/>
            <person name="Lipzen A."/>
            <person name="He G."/>
            <person name="Yan M."/>
            <person name="Haridas S."/>
            <person name="Daum C."/>
            <person name="Yoshinaga Y."/>
            <person name="Ng V."/>
            <person name="Grigoriev I.V."/>
            <person name="Munk R."/>
            <person name="Nuraida L."/>
            <person name="Wijaya C.H."/>
            <person name="Morales P.-C."/>
            <person name="Keasling J.D."/>
        </authorList>
    </citation>
    <scope>NUCLEOTIDE SEQUENCE [LARGE SCALE GENOMIC DNA]</scope>
    <source>
        <strain evidence="3 4">FGSC 2613</strain>
    </source>
</reference>
<evidence type="ECO:0000259" key="2">
    <source>
        <dbReference type="Pfam" id="PF24808"/>
    </source>
</evidence>
<organism evidence="3 4">
    <name type="scientific">Neurospora intermedia</name>
    <dbReference type="NCBI Taxonomy" id="5142"/>
    <lineage>
        <taxon>Eukaryota</taxon>
        <taxon>Fungi</taxon>
        <taxon>Dikarya</taxon>
        <taxon>Ascomycota</taxon>
        <taxon>Pezizomycotina</taxon>
        <taxon>Sordariomycetes</taxon>
        <taxon>Sordariomycetidae</taxon>
        <taxon>Sordariales</taxon>
        <taxon>Sordariaceae</taxon>
        <taxon>Neurospora</taxon>
    </lineage>
</organism>
<protein>
    <recommendedName>
        <fullName evidence="2">DUF7707 domain-containing protein</fullName>
    </recommendedName>
</protein>
<keyword evidence="1" id="KW-0732">Signal</keyword>
<dbReference type="PANTHER" id="PTHR38118">
    <property type="entry name" value="ANCHORED CELL WALL PROTEIN 11-RELATED"/>
    <property type="match status" value="1"/>
</dbReference>
<sequence length="170" mass="18560">MFPPTTLSALLLLLPALIPLVQSYDFSPTLPASAIPDAQKSDWCDSHSSTCVSICGTGMGTDLLGVKVNACSYKTLQYECICNKDNLKPKMELFHYTVPGLMCEAAWKACGKTNEGDKKMVGECDNQIRKKCGHRITKDQQTKNEGLYGFFKPIKGGGKAGGKKREEFVA</sequence>
<feature type="signal peptide" evidence="1">
    <location>
        <begin position="1"/>
        <end position="23"/>
    </location>
</feature>
<dbReference type="Proteomes" id="UP001451303">
    <property type="component" value="Unassembled WGS sequence"/>
</dbReference>
<evidence type="ECO:0000256" key="1">
    <source>
        <dbReference type="SAM" id="SignalP"/>
    </source>
</evidence>
<accession>A0ABR3D0V6</accession>
<feature type="chain" id="PRO_5047128906" description="DUF7707 domain-containing protein" evidence="1">
    <location>
        <begin position="24"/>
        <end position="170"/>
    </location>
</feature>
<proteinExistence type="predicted"/>
<dbReference type="Pfam" id="PF24808">
    <property type="entry name" value="DUF7707"/>
    <property type="match status" value="1"/>
</dbReference>
<evidence type="ECO:0000313" key="4">
    <source>
        <dbReference type="Proteomes" id="UP001451303"/>
    </source>
</evidence>
<feature type="domain" description="DUF7707" evidence="2">
    <location>
        <begin position="31"/>
        <end position="135"/>
    </location>
</feature>
<evidence type="ECO:0000313" key="3">
    <source>
        <dbReference type="EMBL" id="KAL0466330.1"/>
    </source>
</evidence>
<dbReference type="EMBL" id="JAVLET010000013">
    <property type="protein sequence ID" value="KAL0466330.1"/>
    <property type="molecule type" value="Genomic_DNA"/>
</dbReference>
<dbReference type="PANTHER" id="PTHR38118:SF2">
    <property type="entry name" value="CDP-ALCOHOL PHOSPHATIDYLTRANSFERASE PROTEIN"/>
    <property type="match status" value="1"/>
</dbReference>